<feature type="domain" description="HTH luxR-type" evidence="4">
    <location>
        <begin position="808"/>
        <end position="873"/>
    </location>
</feature>
<keyword evidence="1" id="KW-0805">Transcription regulation</keyword>
<keyword evidence="3" id="KW-0804">Transcription</keyword>
<dbReference type="Gene3D" id="1.25.40.10">
    <property type="entry name" value="Tetratricopeptide repeat domain"/>
    <property type="match status" value="1"/>
</dbReference>
<dbReference type="PROSITE" id="PS50043">
    <property type="entry name" value="HTH_LUXR_2"/>
    <property type="match status" value="1"/>
</dbReference>
<evidence type="ECO:0000256" key="1">
    <source>
        <dbReference type="ARBA" id="ARBA00023015"/>
    </source>
</evidence>
<evidence type="ECO:0000259" key="4">
    <source>
        <dbReference type="PROSITE" id="PS50043"/>
    </source>
</evidence>
<proteinExistence type="predicted"/>
<keyword evidence="2" id="KW-0238">DNA-binding</keyword>
<dbReference type="GO" id="GO:0003677">
    <property type="term" value="F:DNA binding"/>
    <property type="evidence" value="ECO:0007669"/>
    <property type="project" value="UniProtKB-KW"/>
</dbReference>
<dbReference type="InterPro" id="IPR011990">
    <property type="entry name" value="TPR-like_helical_dom_sf"/>
</dbReference>
<name>A0A285IYJ3_9ACTN</name>
<dbReference type="SUPFAM" id="SSF52540">
    <property type="entry name" value="P-loop containing nucleoside triphosphate hydrolases"/>
    <property type="match status" value="1"/>
</dbReference>
<dbReference type="Pfam" id="PF00196">
    <property type="entry name" value="GerE"/>
    <property type="match status" value="1"/>
</dbReference>
<dbReference type="SMART" id="SM00421">
    <property type="entry name" value="HTH_LUXR"/>
    <property type="match status" value="1"/>
</dbReference>
<dbReference type="InterPro" id="IPR027417">
    <property type="entry name" value="P-loop_NTPase"/>
</dbReference>
<evidence type="ECO:0000256" key="2">
    <source>
        <dbReference type="ARBA" id="ARBA00023125"/>
    </source>
</evidence>
<dbReference type="PANTHER" id="PTHR44688">
    <property type="entry name" value="DNA-BINDING TRANSCRIPTIONAL ACTIVATOR DEVR_DOSR"/>
    <property type="match status" value="1"/>
</dbReference>
<sequence>MGDSVVRGRAVPALGARPSGPRLPSTLLWRGRLAERLDQGVRQPVTLICAGPGWGKTALAGSWAAARAASGPIAWLSCEPRHNHPYALWSDLVLALRTSGAVPPGHTLPETGPLPSEDEAEYAGRVAAAVATLPTPVVLVLDDLHQVTDERTLTGLAALVARPGHRLRFVLITRSEPGLPLHRERAAGELTEIRSADLAFRAAETAELSAQFGRRLPADRLAELLRRTEGWPAGLRLAMEAPDGVSPAAAAEDYLLREVLAALPAHRQLFLLRTSVSDRICAGLADALTGQQHSQQVLEELAAANLFVERIGSGRWFRYHPLFRAALRHRVTVSKPGEVPRLHLLAAQWHNGQGDGLTALRHASAAGDWGLVGRLVVDHGLTLVASADHAELFEVLRRIPPGRLADSPELLLCSALLRYAHGDLAAIPEQLARARSLLQTYAPGYRGRVELAVAVLESGTVTRRRGDMPGVIESTTALLAELTRLDAEHVPSLLPYRAMVLNNKGSALFWTGRLDHADRYLWAAASAARVTGTPLVEINALSHLALLVHRQGSPAEAAGHAVSAIDAARRIDALSHPAVAPAHLAQAFIELDRGADTDAEATLRQVLRSLGEHPETVMAGLAAVLRARLLIDRGEPTAARAVLAKASAEAGPGQRAPLLDRSFDLAAAEIDLALGEPAAVVKRYAAGPLAPAEQVCLARGHLALGDFHAAEQLLALAREGSDRVSVVAAWVLTALAADAHSRSGRAADALGHALAAAEADRIRRPFRRLDPERVLVLAGRQQWLNEPRGPVGDGVLAEITGEIPVLSGLPTADPLSEREVDVLQYLPTVLTAGEIAESLGISVNTVKAHMRSIYRKLGAGRRREAVVQARQAGLL</sequence>
<evidence type="ECO:0000313" key="6">
    <source>
        <dbReference type="Proteomes" id="UP000219612"/>
    </source>
</evidence>
<dbReference type="EMBL" id="OBDY01000013">
    <property type="protein sequence ID" value="SNY53054.1"/>
    <property type="molecule type" value="Genomic_DNA"/>
</dbReference>
<dbReference type="Gene3D" id="1.10.10.10">
    <property type="entry name" value="Winged helix-like DNA-binding domain superfamily/Winged helix DNA-binding domain"/>
    <property type="match status" value="1"/>
</dbReference>
<dbReference type="InterPro" id="IPR036388">
    <property type="entry name" value="WH-like_DNA-bd_sf"/>
</dbReference>
<evidence type="ECO:0000256" key="3">
    <source>
        <dbReference type="ARBA" id="ARBA00023163"/>
    </source>
</evidence>
<dbReference type="Gene3D" id="3.40.50.300">
    <property type="entry name" value="P-loop containing nucleotide triphosphate hydrolases"/>
    <property type="match status" value="1"/>
</dbReference>
<dbReference type="GO" id="GO:0006355">
    <property type="term" value="P:regulation of DNA-templated transcription"/>
    <property type="evidence" value="ECO:0007669"/>
    <property type="project" value="InterPro"/>
</dbReference>
<dbReference type="RefSeq" id="WP_245923398.1">
    <property type="nucleotide sequence ID" value="NZ_OBDY01000013.1"/>
</dbReference>
<dbReference type="PRINTS" id="PR00038">
    <property type="entry name" value="HTHLUXR"/>
</dbReference>
<dbReference type="Pfam" id="PF25873">
    <property type="entry name" value="WHD_MalT"/>
    <property type="match status" value="1"/>
</dbReference>
<reference evidence="5 6" key="1">
    <citation type="submission" date="2017-09" db="EMBL/GenBank/DDBJ databases">
        <authorList>
            <person name="Ehlers B."/>
            <person name="Leendertz F.H."/>
        </authorList>
    </citation>
    <scope>NUCLEOTIDE SEQUENCE [LARGE SCALE GENOMIC DNA]</scope>
    <source>
        <strain evidence="5 6">CGMCC 4.6857</strain>
    </source>
</reference>
<evidence type="ECO:0000313" key="5">
    <source>
        <dbReference type="EMBL" id="SNY53054.1"/>
    </source>
</evidence>
<dbReference type="InterPro" id="IPR059106">
    <property type="entry name" value="WHD_MalT"/>
</dbReference>
<organism evidence="5 6">
    <name type="scientific">Paractinoplanes atraurantiacus</name>
    <dbReference type="NCBI Taxonomy" id="1036182"/>
    <lineage>
        <taxon>Bacteria</taxon>
        <taxon>Bacillati</taxon>
        <taxon>Actinomycetota</taxon>
        <taxon>Actinomycetes</taxon>
        <taxon>Micromonosporales</taxon>
        <taxon>Micromonosporaceae</taxon>
        <taxon>Paractinoplanes</taxon>
    </lineage>
</organism>
<gene>
    <name evidence="5" type="ORF">SAMN05421748_113168</name>
</gene>
<keyword evidence="6" id="KW-1185">Reference proteome</keyword>
<dbReference type="InterPro" id="IPR016032">
    <property type="entry name" value="Sig_transdc_resp-reg_C-effctor"/>
</dbReference>
<dbReference type="InterPro" id="IPR000792">
    <property type="entry name" value="Tscrpt_reg_LuxR_C"/>
</dbReference>
<dbReference type="CDD" id="cd06170">
    <property type="entry name" value="LuxR_C_like"/>
    <property type="match status" value="1"/>
</dbReference>
<dbReference type="AlphaFoldDB" id="A0A285IYJ3"/>
<dbReference type="Proteomes" id="UP000219612">
    <property type="component" value="Unassembled WGS sequence"/>
</dbReference>
<dbReference type="SUPFAM" id="SSF48452">
    <property type="entry name" value="TPR-like"/>
    <property type="match status" value="2"/>
</dbReference>
<accession>A0A285IYJ3</accession>
<dbReference type="PANTHER" id="PTHR44688:SF25">
    <property type="entry name" value="HTH LUXR-TYPE DOMAIN-CONTAINING PROTEIN"/>
    <property type="match status" value="1"/>
</dbReference>
<dbReference type="SUPFAM" id="SSF46894">
    <property type="entry name" value="C-terminal effector domain of the bipartite response regulators"/>
    <property type="match status" value="1"/>
</dbReference>
<protein>
    <submittedName>
        <fullName evidence="5">LuxR family transcriptional regulator, maltose regulon positive regulatory protein</fullName>
    </submittedName>
</protein>